<dbReference type="Pfam" id="PF00534">
    <property type="entry name" value="Glycos_transf_1"/>
    <property type="match status" value="1"/>
</dbReference>
<feature type="domain" description="Glycosyltransferase subfamily 4-like N-terminal" evidence="2">
    <location>
        <begin position="59"/>
        <end position="153"/>
    </location>
</feature>
<sequence>MIFHIQEPEVLQVITINIKSEADSIKGHGVLSAHDEQLQLVMSTLSDTFEFYDNTNKTCDITHFQTVNFTYLLRFFIYKRNGSTVAHVHFLPETVDKSLNLPWIARKVFYWYLIRFYRNADYLVTVNPYFIKAICRYGIDSKRVRYIPNFVSSENFYPIGASKGELRREFGLPEDRFTVLCAGQLQERKGVIDFVEAARRMPDAEFVWAGDFSFGVISSGYSIIKDLVGSHPSNVHFLGLVDHERMNSLYNLSDVMFLPSYDELFPMTILEAMSCHIPILLRDLPEYESVLFDFYLKGSDNDDFISQLERLMNDGAFREEASAMAERGAKFYSAERISEKWREFYLEVYNSRR</sequence>
<dbReference type="PANTHER" id="PTHR45947:SF3">
    <property type="entry name" value="SULFOQUINOVOSYL TRANSFERASE SQD2"/>
    <property type="match status" value="1"/>
</dbReference>
<organism evidence="3 4">
    <name type="scientific">Youngiibacter fragilis 232.1</name>
    <dbReference type="NCBI Taxonomy" id="994573"/>
    <lineage>
        <taxon>Bacteria</taxon>
        <taxon>Bacillati</taxon>
        <taxon>Bacillota</taxon>
        <taxon>Clostridia</taxon>
        <taxon>Eubacteriales</taxon>
        <taxon>Clostridiaceae</taxon>
        <taxon>Youngiibacter</taxon>
    </lineage>
</organism>
<dbReference type="AlphaFoldDB" id="V7I2N8"/>
<dbReference type="SUPFAM" id="SSF53756">
    <property type="entry name" value="UDP-Glycosyltransferase/glycogen phosphorylase"/>
    <property type="match status" value="1"/>
</dbReference>
<evidence type="ECO:0000313" key="4">
    <source>
        <dbReference type="Proteomes" id="UP000017747"/>
    </source>
</evidence>
<dbReference type="CDD" id="cd03801">
    <property type="entry name" value="GT4_PimA-like"/>
    <property type="match status" value="1"/>
</dbReference>
<gene>
    <name evidence="3" type="ORF">T472_0211435</name>
</gene>
<dbReference type="PANTHER" id="PTHR45947">
    <property type="entry name" value="SULFOQUINOVOSYL TRANSFERASE SQD2"/>
    <property type="match status" value="1"/>
</dbReference>
<dbReference type="InterPro" id="IPR001296">
    <property type="entry name" value="Glyco_trans_1"/>
</dbReference>
<dbReference type="Proteomes" id="UP000017747">
    <property type="component" value="Unassembled WGS sequence"/>
</dbReference>
<dbReference type="eggNOG" id="COG0438">
    <property type="taxonomic scope" value="Bacteria"/>
</dbReference>
<reference evidence="3 4" key="1">
    <citation type="journal article" date="2014" name="Genome Announc.">
        <title>Genome Sequence of Youngiibacter fragilis, the Type Strain of the Genus Youngiibacter.</title>
        <authorList>
            <person name="Wawrik C.B."/>
            <person name="Callaghan A.V."/>
            <person name="Stamps B.W."/>
            <person name="Wawrik B."/>
        </authorList>
    </citation>
    <scope>NUCLEOTIDE SEQUENCE [LARGE SCALE GENOMIC DNA]</scope>
    <source>
        <strain evidence="3 4">232.1</strain>
    </source>
</reference>
<evidence type="ECO:0000259" key="1">
    <source>
        <dbReference type="Pfam" id="PF00534"/>
    </source>
</evidence>
<dbReference type="Gene3D" id="3.40.50.2000">
    <property type="entry name" value="Glycogen Phosphorylase B"/>
    <property type="match status" value="2"/>
</dbReference>
<dbReference type="EMBL" id="AXUN02000180">
    <property type="protein sequence ID" value="ETA80510.1"/>
    <property type="molecule type" value="Genomic_DNA"/>
</dbReference>
<protein>
    <submittedName>
        <fullName evidence="3">Glycosyltransferase</fullName>
    </submittedName>
</protein>
<feature type="domain" description="Glycosyl transferase family 1" evidence="1">
    <location>
        <begin position="164"/>
        <end position="328"/>
    </location>
</feature>
<evidence type="ECO:0000259" key="2">
    <source>
        <dbReference type="Pfam" id="PF13439"/>
    </source>
</evidence>
<accession>V7I2N8</accession>
<comment type="caution">
    <text evidence="3">The sequence shown here is derived from an EMBL/GenBank/DDBJ whole genome shotgun (WGS) entry which is preliminary data.</text>
</comment>
<keyword evidence="3" id="KW-0808">Transferase</keyword>
<dbReference type="Pfam" id="PF13439">
    <property type="entry name" value="Glyco_transf_4"/>
    <property type="match status" value="1"/>
</dbReference>
<dbReference type="InterPro" id="IPR050194">
    <property type="entry name" value="Glycosyltransferase_grp1"/>
</dbReference>
<dbReference type="STRING" id="994573.T472_0211435"/>
<evidence type="ECO:0000313" key="3">
    <source>
        <dbReference type="EMBL" id="ETA80510.1"/>
    </source>
</evidence>
<dbReference type="InterPro" id="IPR028098">
    <property type="entry name" value="Glyco_trans_4-like_N"/>
</dbReference>
<dbReference type="PATRIC" id="fig|994573.3.peg.2124"/>
<name>V7I2N8_9CLOT</name>
<keyword evidence="4" id="KW-1185">Reference proteome</keyword>
<proteinExistence type="predicted"/>
<dbReference type="GO" id="GO:0016757">
    <property type="term" value="F:glycosyltransferase activity"/>
    <property type="evidence" value="ECO:0007669"/>
    <property type="project" value="InterPro"/>
</dbReference>